<accession>A0A8S4P6T6</accession>
<organism evidence="4 5">
    <name type="scientific">Owenia fusiformis</name>
    <name type="common">Polychaete worm</name>
    <dbReference type="NCBI Taxonomy" id="6347"/>
    <lineage>
        <taxon>Eukaryota</taxon>
        <taxon>Metazoa</taxon>
        <taxon>Spiralia</taxon>
        <taxon>Lophotrochozoa</taxon>
        <taxon>Annelida</taxon>
        <taxon>Polychaeta</taxon>
        <taxon>Sedentaria</taxon>
        <taxon>Canalipalpata</taxon>
        <taxon>Sabellida</taxon>
        <taxon>Oweniida</taxon>
        <taxon>Oweniidae</taxon>
        <taxon>Owenia</taxon>
    </lineage>
</organism>
<dbReference type="Pfam" id="PF01335">
    <property type="entry name" value="DED"/>
    <property type="match status" value="1"/>
</dbReference>
<dbReference type="GO" id="GO:0006915">
    <property type="term" value="P:apoptotic process"/>
    <property type="evidence" value="ECO:0007669"/>
    <property type="project" value="UniProtKB-KW"/>
</dbReference>
<feature type="region of interest" description="Disordered" evidence="2">
    <location>
        <begin position="243"/>
        <end position="267"/>
    </location>
</feature>
<dbReference type="Gene3D" id="1.10.533.10">
    <property type="entry name" value="Death Domain, Fas"/>
    <property type="match status" value="1"/>
</dbReference>
<evidence type="ECO:0000313" key="4">
    <source>
        <dbReference type="EMBL" id="CAH1788619.1"/>
    </source>
</evidence>
<dbReference type="EMBL" id="CAIIXF020000007">
    <property type="protein sequence ID" value="CAH1788619.1"/>
    <property type="molecule type" value="Genomic_DNA"/>
</dbReference>
<feature type="compositionally biased region" description="Polar residues" evidence="2">
    <location>
        <begin position="126"/>
        <end position="136"/>
    </location>
</feature>
<gene>
    <name evidence="4" type="ORF">OFUS_LOCUS14113</name>
</gene>
<name>A0A8S4P6T6_OWEFU</name>
<dbReference type="PANTHER" id="PTHR48169:SF7">
    <property type="entry name" value="CASPASE 10"/>
    <property type="match status" value="1"/>
</dbReference>
<dbReference type="SMART" id="SM00031">
    <property type="entry name" value="DED"/>
    <property type="match status" value="1"/>
</dbReference>
<sequence>MAQSLLAQSALLSLNSMGHTSNLRRFLLKLSKQLTDDNVDDLKYLVEDYVDGAPNIKNALDLFRKLQKVGVICDTNVDKLIELLREIERDDLVQKVITFKEDNIEAVFAMSMPAYRQPQRLDISSEPVSANPSVPTNGGLLGPDMPNNELKFDRDKSANSLHGPKIPANEPKSTIPGHQADQVAISNALATTFSENEPSKSTIPGHQADQVATSDALATTFPENEPKSTIPGHQADQVAISDALATSFPENEPKSSIPGDRADQVET</sequence>
<dbReference type="PANTHER" id="PTHR48169">
    <property type="entry name" value="DED DOMAIN-CONTAINING PROTEIN"/>
    <property type="match status" value="1"/>
</dbReference>
<evidence type="ECO:0000256" key="1">
    <source>
        <dbReference type="ARBA" id="ARBA00022703"/>
    </source>
</evidence>
<dbReference type="Proteomes" id="UP000749559">
    <property type="component" value="Unassembled WGS sequence"/>
</dbReference>
<dbReference type="PROSITE" id="PS50168">
    <property type="entry name" value="DED"/>
    <property type="match status" value="1"/>
</dbReference>
<feature type="region of interest" description="Disordered" evidence="2">
    <location>
        <begin position="124"/>
        <end position="176"/>
    </location>
</feature>
<comment type="caution">
    <text evidence="4">The sequence shown here is derived from an EMBL/GenBank/DDBJ whole genome shotgun (WGS) entry which is preliminary data.</text>
</comment>
<evidence type="ECO:0000259" key="3">
    <source>
        <dbReference type="PROSITE" id="PS50168"/>
    </source>
</evidence>
<protein>
    <recommendedName>
        <fullName evidence="3">DED domain-containing protein</fullName>
    </recommendedName>
</protein>
<reference evidence="4" key="1">
    <citation type="submission" date="2022-03" db="EMBL/GenBank/DDBJ databases">
        <authorList>
            <person name="Martin C."/>
        </authorList>
    </citation>
    <scope>NUCLEOTIDE SEQUENCE</scope>
</reference>
<dbReference type="CDD" id="cd00045">
    <property type="entry name" value="DED"/>
    <property type="match status" value="1"/>
</dbReference>
<dbReference type="AlphaFoldDB" id="A0A8S4P6T6"/>
<evidence type="ECO:0000256" key="2">
    <source>
        <dbReference type="SAM" id="MobiDB-lite"/>
    </source>
</evidence>
<feature type="non-terminal residue" evidence="4">
    <location>
        <position position="267"/>
    </location>
</feature>
<feature type="domain" description="DED" evidence="3">
    <location>
        <begin position="22"/>
        <end position="98"/>
    </location>
</feature>
<dbReference type="InterPro" id="IPR011029">
    <property type="entry name" value="DEATH-like_dom_sf"/>
</dbReference>
<proteinExistence type="predicted"/>
<dbReference type="InterPro" id="IPR001875">
    <property type="entry name" value="DED_dom"/>
</dbReference>
<keyword evidence="5" id="KW-1185">Reference proteome</keyword>
<keyword evidence="1" id="KW-0053">Apoptosis</keyword>
<dbReference type="SUPFAM" id="SSF47986">
    <property type="entry name" value="DEATH domain"/>
    <property type="match status" value="1"/>
</dbReference>
<dbReference type="GO" id="GO:0042981">
    <property type="term" value="P:regulation of apoptotic process"/>
    <property type="evidence" value="ECO:0007669"/>
    <property type="project" value="InterPro"/>
</dbReference>
<evidence type="ECO:0000313" key="5">
    <source>
        <dbReference type="Proteomes" id="UP000749559"/>
    </source>
</evidence>
<dbReference type="OrthoDB" id="100767at2759"/>